<proteinExistence type="predicted"/>
<protein>
    <submittedName>
        <fullName evidence="3">Uncharacterized protein</fullName>
    </submittedName>
</protein>
<dbReference type="Proteomes" id="UP000518266">
    <property type="component" value="Unassembled WGS sequence"/>
</dbReference>
<keyword evidence="2" id="KW-1133">Transmembrane helix</keyword>
<gene>
    <name evidence="3" type="ORF">F7725_008185</name>
</gene>
<keyword evidence="2" id="KW-0812">Transmembrane</keyword>
<keyword evidence="4" id="KW-1185">Reference proteome</keyword>
<comment type="caution">
    <text evidence="3">The sequence shown here is derived from an EMBL/GenBank/DDBJ whole genome shotgun (WGS) entry which is preliminary data.</text>
</comment>
<feature type="region of interest" description="Disordered" evidence="1">
    <location>
        <begin position="1"/>
        <end position="25"/>
    </location>
</feature>
<sequence length="120" mass="14011">MKTEELKPRKPLVGSKKMSSPIRQPYRSQSLHRFGDTDDVMMDPVKQQDVQVNCTFSSQTIIYYTLLFLKMGLWICFAWVMAHLHLGLPCFILPLILWLYSGPMHSALKWAKRRLRGNVE</sequence>
<evidence type="ECO:0000256" key="2">
    <source>
        <dbReference type="SAM" id="Phobius"/>
    </source>
</evidence>
<evidence type="ECO:0000256" key="1">
    <source>
        <dbReference type="SAM" id="MobiDB-lite"/>
    </source>
</evidence>
<dbReference type="AlphaFoldDB" id="A0A7J5Y6H0"/>
<keyword evidence="2" id="KW-0472">Membrane</keyword>
<accession>A0A7J5Y6H0</accession>
<organism evidence="3 4">
    <name type="scientific">Dissostichus mawsoni</name>
    <name type="common">Antarctic cod</name>
    <dbReference type="NCBI Taxonomy" id="36200"/>
    <lineage>
        <taxon>Eukaryota</taxon>
        <taxon>Metazoa</taxon>
        <taxon>Chordata</taxon>
        <taxon>Craniata</taxon>
        <taxon>Vertebrata</taxon>
        <taxon>Euteleostomi</taxon>
        <taxon>Actinopterygii</taxon>
        <taxon>Neopterygii</taxon>
        <taxon>Teleostei</taxon>
        <taxon>Neoteleostei</taxon>
        <taxon>Acanthomorphata</taxon>
        <taxon>Eupercaria</taxon>
        <taxon>Perciformes</taxon>
        <taxon>Notothenioidei</taxon>
        <taxon>Nototheniidae</taxon>
        <taxon>Dissostichus</taxon>
    </lineage>
</organism>
<dbReference type="EMBL" id="JAAKFY010000015">
    <property type="protein sequence ID" value="KAF3845022.1"/>
    <property type="molecule type" value="Genomic_DNA"/>
</dbReference>
<feature type="transmembrane region" description="Helical" evidence="2">
    <location>
        <begin position="61"/>
        <end position="80"/>
    </location>
</feature>
<name>A0A7J5Y6H0_DISMA</name>
<evidence type="ECO:0000313" key="4">
    <source>
        <dbReference type="Proteomes" id="UP000518266"/>
    </source>
</evidence>
<reference evidence="3 4" key="1">
    <citation type="submission" date="2020-03" db="EMBL/GenBank/DDBJ databases">
        <title>Dissostichus mawsoni Genome sequencing and assembly.</title>
        <authorList>
            <person name="Park H."/>
        </authorList>
    </citation>
    <scope>NUCLEOTIDE SEQUENCE [LARGE SCALE GENOMIC DNA]</scope>
    <source>
        <strain evidence="3">DM0001</strain>
        <tissue evidence="3">Muscle</tissue>
    </source>
</reference>
<evidence type="ECO:0000313" key="3">
    <source>
        <dbReference type="EMBL" id="KAF3845022.1"/>
    </source>
</evidence>
<feature type="transmembrane region" description="Helical" evidence="2">
    <location>
        <begin position="86"/>
        <end position="108"/>
    </location>
</feature>